<name>A0A8H5FLB7_9AGAR</name>
<dbReference type="Proteomes" id="UP000541558">
    <property type="component" value="Unassembled WGS sequence"/>
</dbReference>
<reference evidence="2 3" key="1">
    <citation type="journal article" date="2020" name="ISME J.">
        <title>Uncovering the hidden diversity of litter-decomposition mechanisms in mushroom-forming fungi.</title>
        <authorList>
            <person name="Floudas D."/>
            <person name="Bentzer J."/>
            <person name="Ahren D."/>
            <person name="Johansson T."/>
            <person name="Persson P."/>
            <person name="Tunlid A."/>
        </authorList>
    </citation>
    <scope>NUCLEOTIDE SEQUENCE [LARGE SCALE GENOMIC DNA]</scope>
    <source>
        <strain evidence="2 3">CBS 175.51</strain>
    </source>
</reference>
<feature type="compositionally biased region" description="Basic and acidic residues" evidence="1">
    <location>
        <begin position="1"/>
        <end position="14"/>
    </location>
</feature>
<keyword evidence="3" id="KW-1185">Reference proteome</keyword>
<feature type="compositionally biased region" description="Low complexity" evidence="1">
    <location>
        <begin position="15"/>
        <end position="24"/>
    </location>
</feature>
<accession>A0A8H5FLB7</accession>
<evidence type="ECO:0000313" key="3">
    <source>
        <dbReference type="Proteomes" id="UP000541558"/>
    </source>
</evidence>
<organism evidence="2 3">
    <name type="scientific">Ephemerocybe angulata</name>
    <dbReference type="NCBI Taxonomy" id="980116"/>
    <lineage>
        <taxon>Eukaryota</taxon>
        <taxon>Fungi</taxon>
        <taxon>Dikarya</taxon>
        <taxon>Basidiomycota</taxon>
        <taxon>Agaricomycotina</taxon>
        <taxon>Agaricomycetes</taxon>
        <taxon>Agaricomycetidae</taxon>
        <taxon>Agaricales</taxon>
        <taxon>Agaricineae</taxon>
        <taxon>Psathyrellaceae</taxon>
        <taxon>Ephemerocybe</taxon>
    </lineage>
</organism>
<dbReference type="EMBL" id="JAACJK010000002">
    <property type="protein sequence ID" value="KAF5341024.1"/>
    <property type="molecule type" value="Genomic_DNA"/>
</dbReference>
<evidence type="ECO:0000256" key="1">
    <source>
        <dbReference type="SAM" id="MobiDB-lite"/>
    </source>
</evidence>
<feature type="compositionally biased region" description="Low complexity" evidence="1">
    <location>
        <begin position="96"/>
        <end position="110"/>
    </location>
</feature>
<gene>
    <name evidence="2" type="ORF">D9611_006115</name>
</gene>
<comment type="caution">
    <text evidence="2">The sequence shown here is derived from an EMBL/GenBank/DDBJ whole genome shotgun (WGS) entry which is preliminary data.</text>
</comment>
<feature type="region of interest" description="Disordered" evidence="1">
    <location>
        <begin position="1"/>
        <end position="24"/>
    </location>
</feature>
<proteinExistence type="predicted"/>
<feature type="region of interest" description="Disordered" evidence="1">
    <location>
        <begin position="90"/>
        <end position="145"/>
    </location>
</feature>
<sequence length="145" mass="16006">MYRERLNPQKHNDDSTASTPASPTCSGLLLRVTIPVKAYHRTLHLTATTTTFANTLARRANRHPEMLGEPHPRCNRWCYALVRARGGAIPYEPQRARTTSAPASATVSQPLSKDESGQPCTSNDDDLRQFKSYKGRPTTDANAAV</sequence>
<protein>
    <submittedName>
        <fullName evidence="2">Uncharacterized protein</fullName>
    </submittedName>
</protein>
<dbReference type="AlphaFoldDB" id="A0A8H5FLB7"/>
<evidence type="ECO:0000313" key="2">
    <source>
        <dbReference type="EMBL" id="KAF5341024.1"/>
    </source>
</evidence>